<keyword evidence="7 10" id="KW-0479">Metal-binding</keyword>
<evidence type="ECO:0000256" key="7">
    <source>
        <dbReference type="HAMAP-Rule" id="MF_01931"/>
    </source>
</evidence>
<feature type="binding site" evidence="7 10">
    <location>
        <position position="301"/>
    </location>
    <ligand>
        <name>Mg(2+)</name>
        <dbReference type="ChEBI" id="CHEBI:18420"/>
    </ligand>
</feature>
<evidence type="ECO:0000313" key="12">
    <source>
        <dbReference type="EMBL" id="BBH94195.1"/>
    </source>
</evidence>
<gene>
    <name evidence="7 12" type="primary">purF</name>
    <name evidence="12" type="ORF">KTA_23940</name>
</gene>
<comment type="pathway">
    <text evidence="1 7 8">Purine metabolism; IMP biosynthesis via de novo pathway; N(1)-(5-phospho-D-ribosyl)glycinamide from 5-phospho-alpha-D-ribose 1-diphosphate: step 1/2.</text>
</comment>
<proteinExistence type="inferred from homology"/>
<comment type="function">
    <text evidence="7">Catalyzes the formation of phosphoribosylamine from phosphoribosylpyrophosphate (PRPP) and glutamine.</text>
</comment>
<evidence type="ECO:0000256" key="4">
    <source>
        <dbReference type="ARBA" id="ARBA00022679"/>
    </source>
</evidence>
<dbReference type="Gene3D" id="3.60.20.10">
    <property type="entry name" value="Glutamine Phosphoribosylpyrophosphate, subunit 1, domain 1"/>
    <property type="match status" value="1"/>
</dbReference>
<comment type="similarity">
    <text evidence="2 7 8">In the C-terminal section; belongs to the purine/pyrimidine phosphoribosyltransferase family.</text>
</comment>
<feature type="domain" description="Glutamine amidotransferase type-2" evidence="11">
    <location>
        <begin position="8"/>
        <end position="238"/>
    </location>
</feature>
<dbReference type="InterPro" id="IPR000836">
    <property type="entry name" value="PRTase_dom"/>
</dbReference>
<comment type="catalytic activity">
    <reaction evidence="7 8">
        <text>5-phospho-beta-D-ribosylamine + L-glutamate + diphosphate = 5-phospho-alpha-D-ribose 1-diphosphate + L-glutamine + H2O</text>
        <dbReference type="Rhea" id="RHEA:14905"/>
        <dbReference type="ChEBI" id="CHEBI:15377"/>
        <dbReference type="ChEBI" id="CHEBI:29985"/>
        <dbReference type="ChEBI" id="CHEBI:33019"/>
        <dbReference type="ChEBI" id="CHEBI:58017"/>
        <dbReference type="ChEBI" id="CHEBI:58359"/>
        <dbReference type="ChEBI" id="CHEBI:58681"/>
        <dbReference type="EC" id="2.4.2.14"/>
    </reaction>
</comment>
<feature type="active site" description="Nucleophile" evidence="7 9">
    <location>
        <position position="8"/>
    </location>
</feature>
<dbReference type="InterPro" id="IPR017932">
    <property type="entry name" value="GATase_2_dom"/>
</dbReference>
<dbReference type="GO" id="GO:0009113">
    <property type="term" value="P:purine nucleobase biosynthetic process"/>
    <property type="evidence" value="ECO:0007669"/>
    <property type="project" value="UniProtKB-UniRule"/>
</dbReference>
<evidence type="ECO:0000256" key="10">
    <source>
        <dbReference type="PIRSR" id="PIRSR000485-2"/>
    </source>
</evidence>
<evidence type="ECO:0000256" key="9">
    <source>
        <dbReference type="PIRSR" id="PIRSR000485-1"/>
    </source>
</evidence>
<evidence type="ECO:0000256" key="3">
    <source>
        <dbReference type="ARBA" id="ARBA00022676"/>
    </source>
</evidence>
<dbReference type="UniPathway" id="UPA00074">
    <property type="reaction ID" value="UER00124"/>
</dbReference>
<evidence type="ECO:0000256" key="5">
    <source>
        <dbReference type="ARBA" id="ARBA00022755"/>
    </source>
</evidence>
<feature type="binding site" evidence="7 10">
    <location>
        <position position="364"/>
    </location>
    <ligand>
        <name>Mg(2+)</name>
        <dbReference type="ChEBI" id="CHEBI:18420"/>
    </ligand>
</feature>
<dbReference type="NCBIfam" id="TIGR01134">
    <property type="entry name" value="purF"/>
    <property type="match status" value="1"/>
</dbReference>
<name>A0A455T645_9CHLR</name>
<dbReference type="GO" id="GO:0000287">
    <property type="term" value="F:magnesium ion binding"/>
    <property type="evidence" value="ECO:0007669"/>
    <property type="project" value="UniProtKB-UniRule"/>
</dbReference>
<dbReference type="CDD" id="cd06223">
    <property type="entry name" value="PRTases_typeI"/>
    <property type="match status" value="1"/>
</dbReference>
<feature type="binding site" evidence="7">
    <location>
        <position position="498"/>
    </location>
    <ligand>
        <name>[4Fe-4S] cluster</name>
        <dbReference type="ChEBI" id="CHEBI:49883"/>
    </ligand>
</feature>
<dbReference type="GO" id="GO:0004044">
    <property type="term" value="F:amidophosphoribosyltransferase activity"/>
    <property type="evidence" value="ECO:0007669"/>
    <property type="project" value="UniProtKB-UniRule"/>
</dbReference>
<keyword evidence="7" id="KW-0408">Iron</keyword>
<keyword evidence="7 10" id="KW-0460">Magnesium</keyword>
<dbReference type="Pfam" id="PF00156">
    <property type="entry name" value="Pribosyltran"/>
    <property type="match status" value="1"/>
</dbReference>
<evidence type="ECO:0000259" key="11">
    <source>
        <dbReference type="PROSITE" id="PS51278"/>
    </source>
</evidence>
<dbReference type="EMBL" id="AP019377">
    <property type="protein sequence ID" value="BBH94195.1"/>
    <property type="molecule type" value="Genomic_DNA"/>
</dbReference>
<dbReference type="PANTHER" id="PTHR11907">
    <property type="entry name" value="AMIDOPHOSPHORIBOSYLTRANSFERASE"/>
    <property type="match status" value="1"/>
</dbReference>
<dbReference type="GO" id="GO:0051539">
    <property type="term" value="F:4 iron, 4 sulfur cluster binding"/>
    <property type="evidence" value="ECO:0007669"/>
    <property type="project" value="UniProtKB-KW"/>
</dbReference>
<dbReference type="SUPFAM" id="SSF56235">
    <property type="entry name" value="N-terminal nucleophile aminohydrolases (Ntn hydrolases)"/>
    <property type="match status" value="1"/>
</dbReference>
<dbReference type="InterPro" id="IPR029057">
    <property type="entry name" value="PRTase-like"/>
</dbReference>
<sequence>MERLRDACGIVGIYARPGDESIDVRQYLTLALTALQHRGQESAGMAVYDEAGRIAHRVGMGKVREVFSDMGQGLPPTRCGIGHVRYSTTGSSCVENAGPFVVGEQEDGQDSARPRAIAVAHNGNLVNGSALRARLPQHLLSSTTDSEAIALLLLLVEGATLRERMLTAFPLLKGAYSLVILAEGKLYAVRDPWGMRPLCLGRIGDIWITASESCALDRIGATFVRNIEPGELITIDEQGLRSEILAQAPRQTLCVFEYIYFSDATSYVNDRYVYLVREALGRELAREHPIDADLVVPVPDSSIPAALGYAAASGIPYGQAIIKNRYSDRTFIKPDQRLRQMEVDLKFNFVRPKVEGQRLVIVDDSIVRGNTMKRLVAALRHQGVREIHLRSSAPPLRHPCYFGIDIPHEDELIAAGRSIEEIAEYIGVDSLGYLSIAGLGRAIASVRRLGEAAAPAPEMAESGAAQAQSDARKGRAAAEHEGPACYEELLHREFCYGCMRREGWPFDPVLAADESHPLPLARQPSRP</sequence>
<dbReference type="Gene3D" id="3.40.50.2020">
    <property type="match status" value="1"/>
</dbReference>
<dbReference type="Pfam" id="PF13522">
    <property type="entry name" value="GATase_6"/>
    <property type="match status" value="1"/>
</dbReference>
<keyword evidence="6 7" id="KW-0315">Glutamine amidotransferase</keyword>
<dbReference type="SUPFAM" id="SSF53271">
    <property type="entry name" value="PRTase-like"/>
    <property type="match status" value="1"/>
</dbReference>
<dbReference type="InterPro" id="IPR029055">
    <property type="entry name" value="Ntn_hydrolases_N"/>
</dbReference>
<organism evidence="12">
    <name type="scientific">Thermogemmatispora argillosa</name>
    <dbReference type="NCBI Taxonomy" id="2045280"/>
    <lineage>
        <taxon>Bacteria</taxon>
        <taxon>Bacillati</taxon>
        <taxon>Chloroflexota</taxon>
        <taxon>Ktedonobacteria</taxon>
        <taxon>Thermogemmatisporales</taxon>
        <taxon>Thermogemmatisporaceae</taxon>
        <taxon>Thermogemmatispora</taxon>
    </lineage>
</organism>
<keyword evidence="4 7" id="KW-0808">Transferase</keyword>
<feature type="binding site" evidence="7 10">
    <location>
        <position position="363"/>
    </location>
    <ligand>
        <name>Mg(2+)</name>
        <dbReference type="ChEBI" id="CHEBI:18420"/>
    </ligand>
</feature>
<comment type="cofactor">
    <cofactor evidence="7">
        <name>[4Fe-4S] cluster</name>
        <dbReference type="ChEBI" id="CHEBI:49883"/>
    </cofactor>
    <text evidence="7">Binds 1 [4Fe-4S] cluster per subunit.</text>
</comment>
<reference evidence="12" key="1">
    <citation type="submission" date="2018-12" db="EMBL/GenBank/DDBJ databases">
        <title>Novel natural products biosynthetic potential of the class Ktedonobacteria.</title>
        <authorList>
            <person name="Zheng Y."/>
            <person name="Saitou A."/>
            <person name="Wang C.M."/>
            <person name="Toyoda A."/>
            <person name="Minakuchi Y."/>
            <person name="Sekiguchi Y."/>
            <person name="Ueda K."/>
            <person name="Takano H."/>
            <person name="Sakai Y."/>
            <person name="Yokota A."/>
            <person name="Yabe S."/>
        </authorList>
    </citation>
    <scope>NUCLEOTIDE SEQUENCE</scope>
    <source>
        <strain evidence="12">A3-2</strain>
    </source>
</reference>
<keyword evidence="5 7" id="KW-0658">Purine biosynthesis</keyword>
<protein>
    <recommendedName>
        <fullName evidence="7">Amidophosphoribosyltransferase</fullName>
        <shortName evidence="7">ATase</shortName>
        <ecNumber evidence="7">2.4.2.14</ecNumber>
    </recommendedName>
    <alternativeName>
        <fullName evidence="7">Glutamine phosphoribosylpyrophosphate amidotransferase</fullName>
        <shortName evidence="7">GPATase</shortName>
    </alternativeName>
</protein>
<dbReference type="PIRSF" id="PIRSF000485">
    <property type="entry name" value="Amd_phspho_trans"/>
    <property type="match status" value="1"/>
</dbReference>
<evidence type="ECO:0000256" key="6">
    <source>
        <dbReference type="ARBA" id="ARBA00022962"/>
    </source>
</evidence>
<feature type="binding site" evidence="7">
    <location>
        <position position="495"/>
    </location>
    <ligand>
        <name>[4Fe-4S] cluster</name>
        <dbReference type="ChEBI" id="CHEBI:49883"/>
    </ligand>
</feature>
<keyword evidence="7" id="KW-0004">4Fe-4S</keyword>
<evidence type="ECO:0000256" key="8">
    <source>
        <dbReference type="PIRNR" id="PIRNR000485"/>
    </source>
</evidence>
<dbReference type="AlphaFoldDB" id="A0A455T645"/>
<dbReference type="PROSITE" id="PS51278">
    <property type="entry name" value="GATASE_TYPE_2"/>
    <property type="match status" value="1"/>
</dbReference>
<keyword evidence="7" id="KW-0411">Iron-sulfur</keyword>
<accession>A0A455T645</accession>
<dbReference type="EC" id="2.4.2.14" evidence="7"/>
<keyword evidence="3 7" id="KW-0328">Glycosyltransferase</keyword>
<feature type="binding site" evidence="7">
    <location>
        <position position="400"/>
    </location>
    <ligand>
        <name>[4Fe-4S] cluster</name>
        <dbReference type="ChEBI" id="CHEBI:49883"/>
    </ligand>
</feature>
<feature type="binding site" evidence="7">
    <location>
        <position position="254"/>
    </location>
    <ligand>
        <name>[4Fe-4S] cluster</name>
        <dbReference type="ChEBI" id="CHEBI:49883"/>
    </ligand>
</feature>
<dbReference type="HAMAP" id="MF_01931">
    <property type="entry name" value="PurF"/>
    <property type="match status" value="1"/>
</dbReference>
<dbReference type="GO" id="GO:0006189">
    <property type="term" value="P:'de novo' IMP biosynthetic process"/>
    <property type="evidence" value="ECO:0007669"/>
    <property type="project" value="UniProtKB-UniRule"/>
</dbReference>
<comment type="cofactor">
    <cofactor evidence="7 10">
        <name>Mg(2+)</name>
        <dbReference type="ChEBI" id="CHEBI:18420"/>
    </cofactor>
    <text evidence="7 10">Binds 1 Mg(2+) ion per subunit.</text>
</comment>
<dbReference type="InterPro" id="IPR005854">
    <property type="entry name" value="PurF"/>
</dbReference>
<evidence type="ECO:0000256" key="1">
    <source>
        <dbReference type="ARBA" id="ARBA00005209"/>
    </source>
</evidence>
<evidence type="ECO:0000256" key="2">
    <source>
        <dbReference type="ARBA" id="ARBA00010138"/>
    </source>
</evidence>